<dbReference type="NCBIfam" id="TIGR02532">
    <property type="entry name" value="IV_pilin_GFxxxE"/>
    <property type="match status" value="1"/>
</dbReference>
<gene>
    <name evidence="2" type="ORF">S01H1_70198</name>
</gene>
<sequence length="96" mass="10724">MRNKNKEGKNIYLLFKESKSQKTKFGFSLIEIIVVIGIFAVIATIASLNLSEKKKRTILEQAQATVVQAFEEARSKAATGFGEEKHGIHVEQTKIT</sequence>
<comment type="caution">
    <text evidence="2">The sequence shown here is derived from an EMBL/GenBank/DDBJ whole genome shotgun (WGS) entry which is preliminary data.</text>
</comment>
<name>X0Y430_9ZZZZ</name>
<evidence type="ECO:0000256" key="1">
    <source>
        <dbReference type="SAM" id="Phobius"/>
    </source>
</evidence>
<protein>
    <submittedName>
        <fullName evidence="2">Uncharacterized protein</fullName>
    </submittedName>
</protein>
<feature type="non-terminal residue" evidence="2">
    <location>
        <position position="96"/>
    </location>
</feature>
<accession>X0Y430</accession>
<dbReference type="SUPFAM" id="SSF54523">
    <property type="entry name" value="Pili subunits"/>
    <property type="match status" value="1"/>
</dbReference>
<keyword evidence="1" id="KW-0472">Membrane</keyword>
<dbReference type="Pfam" id="PF07963">
    <property type="entry name" value="N_methyl"/>
    <property type="match status" value="1"/>
</dbReference>
<dbReference type="InterPro" id="IPR012902">
    <property type="entry name" value="N_methyl_site"/>
</dbReference>
<dbReference type="EMBL" id="BARS01046666">
    <property type="protein sequence ID" value="GAG31606.1"/>
    <property type="molecule type" value="Genomic_DNA"/>
</dbReference>
<evidence type="ECO:0000313" key="2">
    <source>
        <dbReference type="EMBL" id="GAG31606.1"/>
    </source>
</evidence>
<dbReference type="AlphaFoldDB" id="X0Y430"/>
<keyword evidence="1" id="KW-0812">Transmembrane</keyword>
<proteinExistence type="predicted"/>
<feature type="transmembrane region" description="Helical" evidence="1">
    <location>
        <begin position="25"/>
        <end position="48"/>
    </location>
</feature>
<dbReference type="Gene3D" id="3.30.700.10">
    <property type="entry name" value="Glycoprotein, Type 4 Pilin"/>
    <property type="match status" value="1"/>
</dbReference>
<dbReference type="InterPro" id="IPR045584">
    <property type="entry name" value="Pilin-like"/>
</dbReference>
<reference evidence="2" key="1">
    <citation type="journal article" date="2014" name="Front. Microbiol.">
        <title>High frequency of phylogenetically diverse reductive dehalogenase-homologous genes in deep subseafloor sedimentary metagenomes.</title>
        <authorList>
            <person name="Kawai M."/>
            <person name="Futagami T."/>
            <person name="Toyoda A."/>
            <person name="Takaki Y."/>
            <person name="Nishi S."/>
            <person name="Hori S."/>
            <person name="Arai W."/>
            <person name="Tsubouchi T."/>
            <person name="Morono Y."/>
            <person name="Uchiyama I."/>
            <person name="Ito T."/>
            <person name="Fujiyama A."/>
            <person name="Inagaki F."/>
            <person name="Takami H."/>
        </authorList>
    </citation>
    <scope>NUCLEOTIDE SEQUENCE</scope>
    <source>
        <strain evidence="2">Expedition CK06-06</strain>
    </source>
</reference>
<keyword evidence="1" id="KW-1133">Transmembrane helix</keyword>
<organism evidence="2">
    <name type="scientific">marine sediment metagenome</name>
    <dbReference type="NCBI Taxonomy" id="412755"/>
    <lineage>
        <taxon>unclassified sequences</taxon>
        <taxon>metagenomes</taxon>
        <taxon>ecological metagenomes</taxon>
    </lineage>
</organism>